<evidence type="ECO:0000313" key="7">
    <source>
        <dbReference type="EMBL" id="SFE37970.1"/>
    </source>
</evidence>
<name>A0A1I2A5D3_9BACT</name>
<keyword evidence="1" id="KW-0004">4Fe-4S</keyword>
<evidence type="ECO:0000256" key="3">
    <source>
        <dbReference type="ARBA" id="ARBA00023002"/>
    </source>
</evidence>
<dbReference type="RefSeq" id="WP_093831353.1">
    <property type="nucleotide sequence ID" value="NZ_FOLQ01000013.1"/>
</dbReference>
<evidence type="ECO:0000256" key="6">
    <source>
        <dbReference type="SAM" id="Phobius"/>
    </source>
</evidence>
<dbReference type="Proteomes" id="UP000198598">
    <property type="component" value="Unassembled WGS sequence"/>
</dbReference>
<accession>A0A1I2A5D3</accession>
<evidence type="ECO:0000256" key="4">
    <source>
        <dbReference type="ARBA" id="ARBA00023004"/>
    </source>
</evidence>
<dbReference type="InterPro" id="IPR036188">
    <property type="entry name" value="FAD/NAD-bd_sf"/>
</dbReference>
<dbReference type="GO" id="GO:0046872">
    <property type="term" value="F:metal ion binding"/>
    <property type="evidence" value="ECO:0007669"/>
    <property type="project" value="UniProtKB-KW"/>
</dbReference>
<keyword evidence="2" id="KW-0479">Metal-binding</keyword>
<evidence type="ECO:0000313" key="8">
    <source>
        <dbReference type="Proteomes" id="UP000198598"/>
    </source>
</evidence>
<dbReference type="AlphaFoldDB" id="A0A1I2A5D3"/>
<reference evidence="7 8" key="1">
    <citation type="submission" date="2016-10" db="EMBL/GenBank/DDBJ databases">
        <authorList>
            <person name="de Groot N.N."/>
        </authorList>
    </citation>
    <scope>NUCLEOTIDE SEQUENCE [LARGE SCALE GENOMIC DNA]</scope>
    <source>
        <strain evidence="7 8">DSM 26130</strain>
    </source>
</reference>
<keyword evidence="6" id="KW-1133">Transmembrane helix</keyword>
<keyword evidence="3" id="KW-0560">Oxidoreductase</keyword>
<dbReference type="Pfam" id="PF12831">
    <property type="entry name" value="FAD_oxidored"/>
    <property type="match status" value="1"/>
</dbReference>
<dbReference type="Gene3D" id="3.50.50.60">
    <property type="entry name" value="FAD/NAD(P)-binding domain"/>
    <property type="match status" value="1"/>
</dbReference>
<dbReference type="SUPFAM" id="SSF51905">
    <property type="entry name" value="FAD/NAD(P)-binding domain"/>
    <property type="match status" value="1"/>
</dbReference>
<keyword evidence="6" id="KW-0812">Transmembrane</keyword>
<dbReference type="STRING" id="662367.SAMN05216167_11353"/>
<dbReference type="InterPro" id="IPR039650">
    <property type="entry name" value="HdrA-like"/>
</dbReference>
<keyword evidence="8" id="KW-1185">Reference proteome</keyword>
<dbReference type="EMBL" id="FOLQ01000013">
    <property type="protein sequence ID" value="SFE37970.1"/>
    <property type="molecule type" value="Genomic_DNA"/>
</dbReference>
<feature type="transmembrane region" description="Helical" evidence="6">
    <location>
        <begin position="21"/>
        <end position="41"/>
    </location>
</feature>
<keyword evidence="5" id="KW-0411">Iron-sulfur</keyword>
<dbReference type="GO" id="GO:0016491">
    <property type="term" value="F:oxidoreductase activity"/>
    <property type="evidence" value="ECO:0007669"/>
    <property type="project" value="UniProtKB-KW"/>
</dbReference>
<organism evidence="7 8">
    <name type="scientific">Spirosoma endophyticum</name>
    <dbReference type="NCBI Taxonomy" id="662367"/>
    <lineage>
        <taxon>Bacteria</taxon>
        <taxon>Pseudomonadati</taxon>
        <taxon>Bacteroidota</taxon>
        <taxon>Cytophagia</taxon>
        <taxon>Cytophagales</taxon>
        <taxon>Cytophagaceae</taxon>
        <taxon>Spirosoma</taxon>
    </lineage>
</organism>
<protein>
    <submittedName>
        <fullName evidence="7">FAD dependent oxidoreductase</fullName>
    </submittedName>
</protein>
<dbReference type="GO" id="GO:0051539">
    <property type="term" value="F:4 iron, 4 sulfur cluster binding"/>
    <property type="evidence" value="ECO:0007669"/>
    <property type="project" value="UniProtKB-KW"/>
</dbReference>
<evidence type="ECO:0000256" key="5">
    <source>
        <dbReference type="ARBA" id="ARBA00023014"/>
    </source>
</evidence>
<dbReference type="OrthoDB" id="9780658at2"/>
<keyword evidence="4" id="KW-0408">Iron</keyword>
<sequence length="761" mass="85116">MIREQATDKRTLKTIRYDADLIVVGGGLSGVCCAITAARAGTRVVLVQDRPVLGGNSSSEVRLWVLGATSHMGNNNRWAREGGVIDELLLENLYRNPEGNPLILDTILLEKVVMEANISLLLNTAVYEVEKSDEETISGIKAFCSQNSTLYDLVAPLFCDASGDGIVGFQAGAAFRMGAESREEFDEKFAPTAEYGELLGHSLYFYTKDTGRPVRFVPPAYALDDITKIPRYKRFNAQEYGCQLWWIEYGGRLDTVHDTEAIKWELWKVVYGVWNYIKNSGQFPEAETMTLEWVGQIPGKRESRRFEGDYILKQQDVVEQRTHPDAIAFGGWSIDLHPADGIFSEKPGCNQWHSKGIYQIPYRCLYSRNVTNLFLAGRIISASHVAFGSSRVMGTGAHVAQAVGMAAALSARHHLLPRDLTEPARMQTLQQELLKTGQHIPGITLHDDQDIAQTAQLSASSEFILTELPPDGPLLPLTFSAAQMLPLPAGPIPQLTAFVTADRDTTLTVELRKSSKPFNHTPDVTLETKTLSIHKGKQEVDLTFDSHIDEPQYVFITFLKNEHIQLQYSQLRVTGILSVFNKINPAVSNYGKQEPTEDIGVDTFEFWCPERRPAGQNMALRIATGIQLFSPANSLNGIQRPTNQPNAWVSERNDPNPALTLTWPTKQRISRVELSFDSDFDHPLESVIMIHPETVSPFCVDEFVLCNDRQERIFHKTDNHQSRSTIRFAQPVETSSLTIHLKTNHEKAPAALMEVRCYSVS</sequence>
<proteinExistence type="predicted"/>
<dbReference type="PANTHER" id="PTHR43498">
    <property type="entry name" value="FERREDOXIN:COB-COM HETERODISULFIDE REDUCTASE SUBUNIT A"/>
    <property type="match status" value="1"/>
</dbReference>
<keyword evidence="6" id="KW-0472">Membrane</keyword>
<gene>
    <name evidence="7" type="ORF">SAMN05216167_11353</name>
</gene>
<evidence type="ECO:0000256" key="2">
    <source>
        <dbReference type="ARBA" id="ARBA00022723"/>
    </source>
</evidence>
<dbReference type="PANTHER" id="PTHR43498:SF1">
    <property type="entry name" value="COB--COM HETERODISULFIDE REDUCTASE IRON-SULFUR SUBUNIT A"/>
    <property type="match status" value="1"/>
</dbReference>
<evidence type="ECO:0000256" key="1">
    <source>
        <dbReference type="ARBA" id="ARBA00022485"/>
    </source>
</evidence>